<evidence type="ECO:0000256" key="4">
    <source>
        <dbReference type="ARBA" id="ARBA00023136"/>
    </source>
</evidence>
<organism evidence="7 8">
    <name type="scientific">Flavobacterium frigidarium</name>
    <dbReference type="NCBI Taxonomy" id="99286"/>
    <lineage>
        <taxon>Bacteria</taxon>
        <taxon>Pseudomonadati</taxon>
        <taxon>Bacteroidota</taxon>
        <taxon>Flavobacteriia</taxon>
        <taxon>Flavobacteriales</taxon>
        <taxon>Flavobacteriaceae</taxon>
        <taxon>Flavobacterium</taxon>
    </lineage>
</organism>
<dbReference type="InterPro" id="IPR012944">
    <property type="entry name" value="SusD_RagB_dom"/>
</dbReference>
<keyword evidence="8" id="KW-1185">Reference proteome</keyword>
<evidence type="ECO:0000313" key="8">
    <source>
        <dbReference type="Proteomes" id="UP001568894"/>
    </source>
</evidence>
<dbReference type="InterPro" id="IPR011990">
    <property type="entry name" value="TPR-like_helical_dom_sf"/>
</dbReference>
<evidence type="ECO:0000256" key="1">
    <source>
        <dbReference type="ARBA" id="ARBA00004442"/>
    </source>
</evidence>
<evidence type="ECO:0000256" key="3">
    <source>
        <dbReference type="ARBA" id="ARBA00022729"/>
    </source>
</evidence>
<dbReference type="SUPFAM" id="SSF48452">
    <property type="entry name" value="TPR-like"/>
    <property type="match status" value="1"/>
</dbReference>
<evidence type="ECO:0000259" key="6">
    <source>
        <dbReference type="Pfam" id="PF07980"/>
    </source>
</evidence>
<feature type="domain" description="RagB/SusD" evidence="6">
    <location>
        <begin position="286"/>
        <end position="558"/>
    </location>
</feature>
<comment type="caution">
    <text evidence="7">The sequence shown here is derived from an EMBL/GenBank/DDBJ whole genome shotgun (WGS) entry which is preliminary data.</text>
</comment>
<proteinExistence type="inferred from homology"/>
<keyword evidence="4" id="KW-0472">Membrane</keyword>
<reference evidence="7 8" key="1">
    <citation type="submission" date="2023-05" db="EMBL/GenBank/DDBJ databases">
        <title>Adaptations of aquatic viruses from atmosphere-close ecosystems of the Central Arctic Ocean.</title>
        <authorList>
            <person name="Rahlff J."/>
            <person name="Holmfeldt K."/>
        </authorList>
    </citation>
    <scope>NUCLEOTIDE SEQUENCE [LARGE SCALE GENOMIC DNA]</scope>
    <source>
        <strain evidence="7 8">Arc14</strain>
    </source>
</reference>
<dbReference type="Pfam" id="PF07980">
    <property type="entry name" value="SusD_RagB"/>
    <property type="match status" value="1"/>
</dbReference>
<comment type="subcellular location">
    <subcellularLocation>
        <location evidence="1">Cell outer membrane</location>
    </subcellularLocation>
</comment>
<evidence type="ECO:0000256" key="2">
    <source>
        <dbReference type="ARBA" id="ARBA00006275"/>
    </source>
</evidence>
<protein>
    <submittedName>
        <fullName evidence="7">RagB/SusD family nutrient uptake outer membrane protein</fullName>
    </submittedName>
</protein>
<dbReference type="EMBL" id="JASMRN010000009">
    <property type="protein sequence ID" value="MEZ7516052.1"/>
    <property type="molecule type" value="Genomic_DNA"/>
</dbReference>
<comment type="similarity">
    <text evidence="2">Belongs to the SusD family.</text>
</comment>
<name>A0ABV4KEG7_9FLAO</name>
<dbReference type="Gene3D" id="1.25.40.390">
    <property type="match status" value="1"/>
</dbReference>
<keyword evidence="3" id="KW-0732">Signal</keyword>
<keyword evidence="5" id="KW-0998">Cell outer membrane</keyword>
<evidence type="ECO:0000256" key="5">
    <source>
        <dbReference type="ARBA" id="ARBA00023237"/>
    </source>
</evidence>
<accession>A0ABV4KEG7</accession>
<sequence>MNTHRKIYRNLFTICAVALLFTNCTNLDEQVLDEVLGESTSNPAGALAAAYDRLGDGTFVDHSGVFAMQEYTTDVALLPTRGSDWGDGGKWRAMHEFTWASANAVISGNWNMLTNGITRSLTAIQSIEESNNPEKKLFLAEAKGLLAFYTYTTLDLFGQAPSRDPLNPKADLVVLKAETAIDDLILDVEAVLPDLADFGTQSTHHGRFTKQAAYGLLTTMYLNRATLKDRYNASSNFNFAEAAVSGTGTDMDRVIYYSSLLINSGKFSLESNYFKNFSIDNANGSELIFAVSQKIDYIRNGSNSFAYVCVERNQRASPANRGTNAACTTPEFYASWNGNHEDPRFQRSYQYGDGTWFKNDGTTASVPATDIVANSNALPWFHFNAGINVGPQYGPKLISSGKFEMTADNRIKVSPLYMEKSTTTRMDFTPELNFDNPSQAVFAQNQINRGARIFKFEFDPEEGNGSSNVDIPLFRLGGIYTMRAEAYFRKGMNAQALADVNMLRTSRKRESLFGNQPGAAITTIDKEILYKELGFEMYWEMYRRPQMIRFGKFDLAYTAKPLSQPFRRYFPIPQSTIDVTKEFTQNQGYN</sequence>
<evidence type="ECO:0000313" key="7">
    <source>
        <dbReference type="EMBL" id="MEZ7516052.1"/>
    </source>
</evidence>
<gene>
    <name evidence="7" type="ORF">QO192_12250</name>
</gene>
<dbReference type="RefSeq" id="WP_371570997.1">
    <property type="nucleotide sequence ID" value="NZ_JASMRN010000009.1"/>
</dbReference>
<dbReference type="Proteomes" id="UP001568894">
    <property type="component" value="Unassembled WGS sequence"/>
</dbReference>